<sequence length="267" mass="29911">MYPSYSNIEPTDPFLQGDGGDSLQTDVMRFMAILGFCLLAIFALVQSLPQDDPQREALSAQISQLTQQREQHRAELSQLHQQLEQAAARAQQMTQSARESATTIQQQRRQIEALSGQLASVTEQRKNSREAQAQRRPSDTTQPTKLLRQPGFTLRFASDQVLLQLIRQRRIGFFAISGEMAWRATSALSYIEQRPPSQIHEMSAATVPSALINALPTSRADKMTWGVVLPAAIQTEIKQLMQQHRQGDLVIDRHGKVHIKGAVSDED</sequence>
<reference evidence="5 6" key="1">
    <citation type="submission" date="2015-11" db="EMBL/GenBank/DDBJ databases">
        <title>The genome of Candidatus Endoriftia persephone in Ridgeia piscesae and population structure of the North Eastern Pacific vestimentiferan symbionts.</title>
        <authorList>
            <person name="Perez M."/>
            <person name="Juniper K.S."/>
        </authorList>
    </citation>
    <scope>NUCLEOTIDE SEQUENCE [LARGE SCALE GENOMIC DNA]</scope>
    <source>
        <strain evidence="4">Ind10</strain>
        <strain evidence="3">Ind11</strain>
    </source>
</reference>
<evidence type="ECO:0000256" key="2">
    <source>
        <dbReference type="SAM" id="Phobius"/>
    </source>
</evidence>
<evidence type="ECO:0000313" key="6">
    <source>
        <dbReference type="Proteomes" id="UP000051634"/>
    </source>
</evidence>
<protein>
    <submittedName>
        <fullName evidence="4">Uncharacterized protein</fullName>
    </submittedName>
</protein>
<keyword evidence="2" id="KW-0472">Membrane</keyword>
<dbReference type="Proteomes" id="UP000051634">
    <property type="component" value="Unassembled WGS sequence"/>
</dbReference>
<gene>
    <name evidence="3" type="ORF">Ga0074115_11669</name>
    <name evidence="4" type="ORF">Ga0076813_12923</name>
</gene>
<accession>A0A0T5Z5J3</accession>
<comment type="caution">
    <text evidence="4">The sequence shown here is derived from an EMBL/GenBank/DDBJ whole genome shotgun (WGS) entry which is preliminary data.</text>
</comment>
<dbReference type="STRING" id="54398.Ga0074115_11669"/>
<feature type="compositionally biased region" description="Basic and acidic residues" evidence="1">
    <location>
        <begin position="123"/>
        <end position="138"/>
    </location>
</feature>
<name>A0A0T5Z5J3_9GAMM</name>
<evidence type="ECO:0000313" key="5">
    <source>
        <dbReference type="Proteomes" id="UP000051276"/>
    </source>
</evidence>
<keyword evidence="6" id="KW-1185">Reference proteome</keyword>
<proteinExistence type="predicted"/>
<keyword evidence="2" id="KW-0812">Transmembrane</keyword>
<dbReference type="PATRIC" id="fig|54398.3.peg.1293"/>
<dbReference type="AlphaFoldDB" id="A0A0T5Z5J3"/>
<feature type="region of interest" description="Disordered" evidence="1">
    <location>
        <begin position="116"/>
        <end position="146"/>
    </location>
</feature>
<dbReference type="EMBL" id="LMXI01000402">
    <property type="protein sequence ID" value="KRT58153.1"/>
    <property type="molecule type" value="Genomic_DNA"/>
</dbReference>
<evidence type="ECO:0000256" key="1">
    <source>
        <dbReference type="SAM" id="MobiDB-lite"/>
    </source>
</evidence>
<organism evidence="4 5">
    <name type="scientific">endosymbiont of Ridgeia piscesae</name>
    <dbReference type="NCBI Taxonomy" id="54398"/>
    <lineage>
        <taxon>Bacteria</taxon>
        <taxon>Pseudomonadati</taxon>
        <taxon>Pseudomonadota</taxon>
        <taxon>Gammaproteobacteria</taxon>
        <taxon>sulfur-oxidizing symbionts</taxon>
    </lineage>
</organism>
<feature type="transmembrane region" description="Helical" evidence="2">
    <location>
        <begin position="27"/>
        <end position="45"/>
    </location>
</feature>
<keyword evidence="2" id="KW-1133">Transmembrane helix</keyword>
<evidence type="ECO:0000313" key="4">
    <source>
        <dbReference type="EMBL" id="KRT58153.1"/>
    </source>
</evidence>
<dbReference type="OrthoDB" id="9255915at2"/>
<dbReference type="RefSeq" id="WP_057956110.1">
    <property type="nucleotide sequence ID" value="NZ_KQ556907.1"/>
</dbReference>
<evidence type="ECO:0000313" key="3">
    <source>
        <dbReference type="EMBL" id="KRT55311.1"/>
    </source>
</evidence>
<dbReference type="EMBL" id="LDXT01000081">
    <property type="protein sequence ID" value="KRT55311.1"/>
    <property type="molecule type" value="Genomic_DNA"/>
</dbReference>
<dbReference type="Proteomes" id="UP000051276">
    <property type="component" value="Unassembled WGS sequence"/>
</dbReference>